<feature type="non-terminal residue" evidence="2">
    <location>
        <position position="1"/>
    </location>
</feature>
<feature type="compositionally biased region" description="Basic and acidic residues" evidence="1">
    <location>
        <begin position="237"/>
        <end position="248"/>
    </location>
</feature>
<feature type="region of interest" description="Disordered" evidence="1">
    <location>
        <begin position="149"/>
        <end position="251"/>
    </location>
</feature>
<reference evidence="2 3" key="1">
    <citation type="submission" date="2024-02" db="EMBL/GenBank/DDBJ databases">
        <authorList>
            <person name="Vignale AGUSTIN F."/>
            <person name="Sosa J E."/>
            <person name="Modenutti C."/>
        </authorList>
    </citation>
    <scope>NUCLEOTIDE SEQUENCE [LARGE SCALE GENOMIC DNA]</scope>
</reference>
<organism evidence="2 3">
    <name type="scientific">Ilex paraguariensis</name>
    <name type="common">yerba mate</name>
    <dbReference type="NCBI Taxonomy" id="185542"/>
    <lineage>
        <taxon>Eukaryota</taxon>
        <taxon>Viridiplantae</taxon>
        <taxon>Streptophyta</taxon>
        <taxon>Embryophyta</taxon>
        <taxon>Tracheophyta</taxon>
        <taxon>Spermatophyta</taxon>
        <taxon>Magnoliopsida</taxon>
        <taxon>eudicotyledons</taxon>
        <taxon>Gunneridae</taxon>
        <taxon>Pentapetalae</taxon>
        <taxon>asterids</taxon>
        <taxon>campanulids</taxon>
        <taxon>Aquifoliales</taxon>
        <taxon>Aquifoliaceae</taxon>
        <taxon>Ilex</taxon>
    </lineage>
</organism>
<dbReference type="Proteomes" id="UP001642360">
    <property type="component" value="Unassembled WGS sequence"/>
</dbReference>
<evidence type="ECO:0000313" key="3">
    <source>
        <dbReference type="Proteomes" id="UP001642360"/>
    </source>
</evidence>
<evidence type="ECO:0000256" key="1">
    <source>
        <dbReference type="SAM" id="MobiDB-lite"/>
    </source>
</evidence>
<dbReference type="AlphaFoldDB" id="A0ABC8UIN7"/>
<comment type="caution">
    <text evidence="2">The sequence shown here is derived from an EMBL/GenBank/DDBJ whole genome shotgun (WGS) entry which is preliminary data.</text>
</comment>
<proteinExistence type="predicted"/>
<feature type="compositionally biased region" description="Gly residues" evidence="1">
    <location>
        <begin position="163"/>
        <end position="176"/>
    </location>
</feature>
<dbReference type="InterPro" id="IPR044594">
    <property type="entry name" value="HIPP01/3/5/6"/>
</dbReference>
<feature type="region of interest" description="Disordered" evidence="1">
    <location>
        <begin position="31"/>
        <end position="90"/>
    </location>
</feature>
<dbReference type="PANTHER" id="PTHR46413:SF1">
    <property type="entry name" value="HEAVY METAL-ASSOCIATED ISOPRENYLATED PLANT PROTEIN 6"/>
    <property type="match status" value="1"/>
</dbReference>
<name>A0ABC8UIN7_9AQUA</name>
<protein>
    <recommendedName>
        <fullName evidence="4">HMA domain-containing protein</fullName>
    </recommendedName>
</protein>
<dbReference type="EMBL" id="CAUOFW020007861">
    <property type="protein sequence ID" value="CAK9180911.1"/>
    <property type="molecule type" value="Genomic_DNA"/>
</dbReference>
<dbReference type="Gene3D" id="3.30.70.100">
    <property type="match status" value="1"/>
</dbReference>
<gene>
    <name evidence="2" type="ORF">ILEXP_LOCUS50936</name>
</gene>
<feature type="compositionally biased region" description="Basic and acidic residues" evidence="1">
    <location>
        <begin position="44"/>
        <end position="81"/>
    </location>
</feature>
<sequence length="294" mass="31730">VKSVKSFDGDKMFAVVGEVDPLKLCEKIQQKQKKKVELVSPLPNKDKNKGKETEKVGGEWEKKKNIEDKQQNKQDNSKSKEPPITVLKLSPDFDDKSMQTIMKIIMKSQGYQEVSIDRKNFMIKITGTMDVKALVETINKKLKKTVEIVPPKKGGGNEKNESGSGGGDQMKGGGDGKASDNNVRDGGGMMEGNRSGALPKEIVPPNKASGNEKNQKGSGSGGGGGDGDSGGEQGKWGGERKACGDCGRDGGGMMERNNSGYVPFEYQNPYANESLLDKLRNPLDEENPNACCVL</sequence>
<feature type="compositionally biased region" description="Gly residues" evidence="1">
    <location>
        <begin position="218"/>
        <end position="236"/>
    </location>
</feature>
<accession>A0ABC8UIN7</accession>
<keyword evidence="3" id="KW-1185">Reference proteome</keyword>
<evidence type="ECO:0000313" key="2">
    <source>
        <dbReference type="EMBL" id="CAK9180911.1"/>
    </source>
</evidence>
<evidence type="ECO:0008006" key="4">
    <source>
        <dbReference type="Google" id="ProtNLM"/>
    </source>
</evidence>
<dbReference type="PANTHER" id="PTHR46413">
    <property type="entry name" value="HEAVY METAL-ASSOCIATED ISOPRENYLATED PLANT PROTEIN 6"/>
    <property type="match status" value="1"/>
</dbReference>